<dbReference type="GO" id="GO:0005743">
    <property type="term" value="C:mitochondrial inner membrane"/>
    <property type="evidence" value="ECO:0007669"/>
    <property type="project" value="UniProtKB-SubCell"/>
</dbReference>
<evidence type="ECO:0000256" key="11">
    <source>
        <dbReference type="RuleBase" id="RU368118"/>
    </source>
</evidence>
<evidence type="ECO:0000256" key="9">
    <source>
        <dbReference type="ARBA" id="ARBA00023128"/>
    </source>
</evidence>
<evidence type="ECO:0000256" key="2">
    <source>
        <dbReference type="ARBA" id="ARBA00007668"/>
    </source>
</evidence>
<evidence type="ECO:0000256" key="7">
    <source>
        <dbReference type="ARBA" id="ARBA00022982"/>
    </source>
</evidence>
<evidence type="ECO:0000256" key="1">
    <source>
        <dbReference type="ARBA" id="ARBA00004434"/>
    </source>
</evidence>
<dbReference type="Proteomes" id="UP000015100">
    <property type="component" value="Unassembled WGS sequence"/>
</dbReference>
<dbReference type="AlphaFoldDB" id="S8APJ5"/>
<evidence type="ECO:0000313" key="13">
    <source>
        <dbReference type="Proteomes" id="UP000015100"/>
    </source>
</evidence>
<comment type="subcellular location">
    <subcellularLocation>
        <location evidence="1 11">Mitochondrion inner membrane</location>
        <topology evidence="1 11">Single-pass membrane protein</topology>
    </subcellularLocation>
</comment>
<evidence type="ECO:0000256" key="3">
    <source>
        <dbReference type="ARBA" id="ARBA00022448"/>
    </source>
</evidence>
<dbReference type="OMA" id="QWAIERN"/>
<dbReference type="OrthoDB" id="6683853at2759"/>
<dbReference type="Pfam" id="PF02939">
    <property type="entry name" value="UcrQ"/>
    <property type="match status" value="1"/>
</dbReference>
<dbReference type="Gene3D" id="1.20.5.210">
    <property type="entry name" value="Cytochrome b-c1 complex subunit 8"/>
    <property type="match status" value="1"/>
</dbReference>
<comment type="caution">
    <text evidence="12">The sequence shown here is derived from an EMBL/GenBank/DDBJ whole genome shotgun (WGS) entry which is preliminary data.</text>
</comment>
<comment type="function">
    <text evidence="11">Component of the ubiquinol-cytochrome c oxidoreductase, a multisubunit transmembrane complex that is part of the mitochondrial electron transport chain which drives oxidative phosphorylation. The complex plays an important role in the uptake of multiple carbon sources present in different host niches.</text>
</comment>
<proteinExistence type="inferred from homology"/>
<keyword evidence="9 11" id="KW-0496">Mitochondrion</keyword>
<dbReference type="PANTHER" id="PTHR12119">
    <property type="entry name" value="UBIQUINOL-CYTOCHROME C REDUCTASE COMPLEX UBIQUINONE-BINDING PROTEIN QP-C"/>
    <property type="match status" value="1"/>
</dbReference>
<evidence type="ECO:0000256" key="10">
    <source>
        <dbReference type="ARBA" id="ARBA00023136"/>
    </source>
</evidence>
<keyword evidence="3 11" id="KW-0813">Transport</keyword>
<name>S8APJ5_DACHA</name>
<keyword evidence="8" id="KW-1133">Transmembrane helix</keyword>
<evidence type="ECO:0000313" key="12">
    <source>
        <dbReference type="EMBL" id="EPS44855.1"/>
    </source>
</evidence>
<keyword evidence="5" id="KW-0812">Transmembrane</keyword>
<keyword evidence="6 11" id="KW-0999">Mitochondrion inner membrane</keyword>
<dbReference type="SUPFAM" id="SSF81508">
    <property type="entry name" value="Ubiquinone-binding protein QP-C of cytochrome bc1 complex (Ubiquinol-cytochrome c reductase)"/>
    <property type="match status" value="1"/>
</dbReference>
<keyword evidence="4 11" id="KW-0679">Respiratory chain</keyword>
<organism evidence="12 13">
    <name type="scientific">Dactylellina haptotyla (strain CBS 200.50)</name>
    <name type="common">Nematode-trapping fungus</name>
    <name type="synonym">Monacrosporium haptotylum</name>
    <dbReference type="NCBI Taxonomy" id="1284197"/>
    <lineage>
        <taxon>Eukaryota</taxon>
        <taxon>Fungi</taxon>
        <taxon>Dikarya</taxon>
        <taxon>Ascomycota</taxon>
        <taxon>Pezizomycotina</taxon>
        <taxon>Orbiliomycetes</taxon>
        <taxon>Orbiliales</taxon>
        <taxon>Orbiliaceae</taxon>
        <taxon>Dactylellina</taxon>
    </lineage>
</organism>
<evidence type="ECO:0000256" key="5">
    <source>
        <dbReference type="ARBA" id="ARBA00022692"/>
    </source>
</evidence>
<protein>
    <recommendedName>
        <fullName evidence="11">Cytochrome b-c1 complex subunit 8</fullName>
    </recommendedName>
    <alternativeName>
        <fullName evidence="11">Complex III subunit 8</fullName>
    </alternativeName>
</protein>
<evidence type="ECO:0000256" key="8">
    <source>
        <dbReference type="ARBA" id="ARBA00022989"/>
    </source>
</evidence>
<dbReference type="EMBL" id="AQGS01000032">
    <property type="protein sequence ID" value="EPS44855.1"/>
    <property type="molecule type" value="Genomic_DNA"/>
</dbReference>
<dbReference type="InterPro" id="IPR004205">
    <property type="entry name" value="Cyt_bc1_su8"/>
</dbReference>
<dbReference type="eggNOG" id="KOG4116">
    <property type="taxonomic scope" value="Eukaryota"/>
</dbReference>
<sequence>MGGGGKRAPGSWIGDWGNFGLSRQRGIVQYTLAANRQVPTANLVKSAIFNGFRRFRGQVLYITPPFVGIYLLMEWANKRNEFLNSKAGIALYADEED</sequence>
<dbReference type="GO" id="GO:0045275">
    <property type="term" value="C:respiratory chain complex III"/>
    <property type="evidence" value="ECO:0007669"/>
    <property type="project" value="UniProtKB-UniRule"/>
</dbReference>
<keyword evidence="13" id="KW-1185">Reference proteome</keyword>
<accession>S8APJ5</accession>
<evidence type="ECO:0000256" key="6">
    <source>
        <dbReference type="ARBA" id="ARBA00022792"/>
    </source>
</evidence>
<dbReference type="HOGENOM" id="CLU_156007_0_1_1"/>
<keyword evidence="7 11" id="KW-0249">Electron transport</keyword>
<dbReference type="InterPro" id="IPR036642">
    <property type="entry name" value="Cyt_bc1_su8_sf"/>
</dbReference>
<keyword evidence="10" id="KW-0472">Membrane</keyword>
<dbReference type="FunFam" id="1.20.5.210:FF:000001">
    <property type="entry name" value="Cytochrome b-c1 complex subunit 8"/>
    <property type="match status" value="1"/>
</dbReference>
<comment type="similarity">
    <text evidence="2 11">Belongs to the UQCRQ/QCR8 family.</text>
</comment>
<dbReference type="GO" id="GO:0006122">
    <property type="term" value="P:mitochondrial electron transport, ubiquinol to cytochrome c"/>
    <property type="evidence" value="ECO:0007669"/>
    <property type="project" value="UniProtKB-UniRule"/>
</dbReference>
<reference evidence="12 13" key="1">
    <citation type="journal article" date="2013" name="PLoS Genet.">
        <title>Genomic mechanisms accounting for the adaptation to parasitism in nematode-trapping fungi.</title>
        <authorList>
            <person name="Meerupati T."/>
            <person name="Andersson K.M."/>
            <person name="Friman E."/>
            <person name="Kumar D."/>
            <person name="Tunlid A."/>
            <person name="Ahren D."/>
        </authorList>
    </citation>
    <scope>NUCLEOTIDE SEQUENCE [LARGE SCALE GENOMIC DNA]</scope>
    <source>
        <strain evidence="12 13">CBS 200.50</strain>
    </source>
</reference>
<dbReference type="PANTHER" id="PTHR12119:SF2">
    <property type="entry name" value="CYTOCHROME B-C1 COMPLEX SUBUNIT 8"/>
    <property type="match status" value="1"/>
</dbReference>
<gene>
    <name evidence="12" type="ORF">H072_1192</name>
</gene>
<reference evidence="13" key="2">
    <citation type="submission" date="2013-04" db="EMBL/GenBank/DDBJ databases">
        <title>Genomic mechanisms accounting for the adaptation to parasitism in nematode-trapping fungi.</title>
        <authorList>
            <person name="Ahren D.G."/>
        </authorList>
    </citation>
    <scope>NUCLEOTIDE SEQUENCE [LARGE SCALE GENOMIC DNA]</scope>
    <source>
        <strain evidence="13">CBS 200.50</strain>
    </source>
</reference>
<evidence type="ECO:0000256" key="4">
    <source>
        <dbReference type="ARBA" id="ARBA00022660"/>
    </source>
</evidence>
<dbReference type="STRING" id="1284197.S8APJ5"/>
<comment type="subunit">
    <text evidence="11">Component of the ubiquinol-cytochrome c oxidoreductase (cytochrome b-c1 complex, complex III, CIII), a multisubunit enzyme composed of 3 respiratory subunits cytochrome b, cytochrome c1 and Rieske protein, 2 core protein subunits, and additional low-molecular weight protein subunits. The complex exists as an obligatory dimer and forms supercomplexes (SCs) in the inner mitochondrial membrane with cytochrome c oxidase (complex IV, CIV).</text>
</comment>